<sequence length="235" mass="26507">MSKSAISDASLNDDSVFPRTQVAKMLTDEQLLKGVIPTSSETIDSAKQNISLKNAKKLAPSAKGKERAILPAGTSQAMHERTLSTDSEKSLYDLDSRMEIMKLKSEIVELRDVVEKQATLISKLTSSDIENRTYLEKLAKLFETENKGIHATIDAKTTDLRKRIDETVQVHRDTPLMVEKLIDKTNEILTYLPEEKKAEIKSVKLTPAEKKTIETVRKQTEIPRKKIPAHLRHLM</sequence>
<reference evidence="1" key="1">
    <citation type="journal article" date="2022" name="Front. Cell. Infect. Microbiol.">
        <title>Novel and diverse mycoviruses co-infecting a single strain of the phytopathogenic fungus Alternaria dianthicola.</title>
        <authorList>
            <person name="Zhong J."/>
            <person name="Li P."/>
            <person name="Gao B.D."/>
            <person name="Zhong S.Y."/>
            <person name="Li X.G."/>
            <person name="Hu Z."/>
            <person name="Zhu J.Z."/>
        </authorList>
    </citation>
    <scope>NUCLEOTIDE SEQUENCE</scope>
</reference>
<reference evidence="1" key="2">
    <citation type="submission" date="2022-06" db="EMBL/GenBank/DDBJ databases">
        <authorList>
            <person name="Zhong J."/>
            <person name="Zhu J.Z."/>
            <person name="Hu Z."/>
        </authorList>
    </citation>
    <scope>NUCLEOTIDE SEQUENCE</scope>
</reference>
<evidence type="ECO:0008006" key="2">
    <source>
        <dbReference type="Google" id="ProtNLM"/>
    </source>
</evidence>
<protein>
    <recommendedName>
        <fullName evidence="2">Gp1</fullName>
    </recommendedName>
</protein>
<accession>A0A9E8AD37</accession>
<organism evidence="1">
    <name type="scientific">Alternaria dianthicola negative-stranded RNA virus 1</name>
    <dbReference type="NCBI Taxonomy" id="2992032"/>
    <lineage>
        <taxon>Viruses</taxon>
        <taxon>Riboviria</taxon>
        <taxon>Orthornavirae</taxon>
        <taxon>Negarnaviricota</taxon>
        <taxon>Haploviricotina</taxon>
        <taxon>Monjiviricetes</taxon>
        <taxon>Mononegavirales</taxon>
        <taxon>Mymonaviridae</taxon>
        <taxon>Sclerotimonavirus</taxon>
        <taxon>Sclerotimonavirus alphaalternariae</taxon>
    </lineage>
</organism>
<proteinExistence type="predicted"/>
<name>A0A9E8AD37_9MONO</name>
<evidence type="ECO:0000313" key="1">
    <source>
        <dbReference type="EMBL" id="UYZ32459.1"/>
    </source>
</evidence>
<dbReference type="EMBL" id="ON843764">
    <property type="protein sequence ID" value="UYZ32459.1"/>
    <property type="molecule type" value="Genomic_RNA"/>
</dbReference>